<organism evidence="5 6">
    <name type="scientific">Agaribacter marinus</name>
    <dbReference type="NCBI Taxonomy" id="1431249"/>
    <lineage>
        <taxon>Bacteria</taxon>
        <taxon>Pseudomonadati</taxon>
        <taxon>Pseudomonadota</taxon>
        <taxon>Gammaproteobacteria</taxon>
        <taxon>Alteromonadales</taxon>
        <taxon>Alteromonadaceae</taxon>
        <taxon>Agaribacter</taxon>
    </lineage>
</organism>
<dbReference type="InterPro" id="IPR026045">
    <property type="entry name" value="Ferric-bd"/>
</dbReference>
<proteinExistence type="inferred from homology"/>
<comment type="caution">
    <text evidence="5">The sequence shown here is derived from an EMBL/GenBank/DDBJ whole genome shotgun (WGS) entry which is preliminary data.</text>
</comment>
<dbReference type="PANTHER" id="PTHR30006:SF15">
    <property type="entry name" value="IRON-UTILIZATION PERIPLASMIC PROTEIN"/>
    <property type="match status" value="1"/>
</dbReference>
<sequence>MASVFTILFAGLSAAQSFAAEVNVYSGRQEALIKPLLDKFTAQTGVKVNLVTGKADALISRAASEGEFSQVDLLVMADAGRLVRAKNMRLTQAIGLDLPALSSSFIDEEKHWVALTTRARTVMYKKGSDVVLPESMLALADKKYAGQICVRSSSNIYNQSMTAAMMLDKGDEVTSKWAKGIAENMARKPKGGDRDQIKAMIAGECQFAIANTYYLGGMLTSSDESQREIAEQVAIAWTPKSEGGTHINISGVSIAKHAPNKAAAEQLLTFMLAEEQQAWYAEVNQEYPVIDGVNWSKTLERLGRFDAQSVNFNDMGRLNGDALKLMDKAGWQ</sequence>
<dbReference type="AlphaFoldDB" id="A0AA37T1T0"/>
<name>A0AA37T1T0_9ALTE</name>
<feature type="binding site" evidence="3">
    <location>
        <position position="214"/>
    </location>
    <ligand>
        <name>Fe cation</name>
        <dbReference type="ChEBI" id="CHEBI:24875"/>
    </ligand>
</feature>
<feature type="signal peptide" evidence="4">
    <location>
        <begin position="1"/>
        <end position="19"/>
    </location>
</feature>
<dbReference type="PANTHER" id="PTHR30006">
    <property type="entry name" value="THIAMINE-BINDING PERIPLASMIC PROTEIN-RELATED"/>
    <property type="match status" value="1"/>
</dbReference>
<dbReference type="Pfam" id="PF01547">
    <property type="entry name" value="SBP_bac_1"/>
    <property type="match status" value="1"/>
</dbReference>
<evidence type="ECO:0000256" key="3">
    <source>
        <dbReference type="PIRSR" id="PIRSR002825-1"/>
    </source>
</evidence>
<dbReference type="InterPro" id="IPR006059">
    <property type="entry name" value="SBP"/>
</dbReference>
<comment type="similarity">
    <text evidence="1">Belongs to the bacterial solute-binding protein 1 family.</text>
</comment>
<keyword evidence="3" id="KW-0408">Iron</keyword>
<evidence type="ECO:0000256" key="2">
    <source>
        <dbReference type="ARBA" id="ARBA00022729"/>
    </source>
</evidence>
<keyword evidence="3" id="KW-0479">Metal-binding</keyword>
<keyword evidence="2 4" id="KW-0732">Signal</keyword>
<dbReference type="SUPFAM" id="SSF53850">
    <property type="entry name" value="Periplasmic binding protein-like II"/>
    <property type="match status" value="1"/>
</dbReference>
<dbReference type="Proteomes" id="UP001156601">
    <property type="component" value="Unassembled WGS sequence"/>
</dbReference>
<dbReference type="Gene3D" id="3.40.190.10">
    <property type="entry name" value="Periplasmic binding protein-like II"/>
    <property type="match status" value="2"/>
</dbReference>
<reference evidence="5" key="1">
    <citation type="journal article" date="2014" name="Int. J. Syst. Evol. Microbiol.">
        <title>Complete genome sequence of Corynebacterium casei LMG S-19264T (=DSM 44701T), isolated from a smear-ripened cheese.</title>
        <authorList>
            <consortium name="US DOE Joint Genome Institute (JGI-PGF)"/>
            <person name="Walter F."/>
            <person name="Albersmeier A."/>
            <person name="Kalinowski J."/>
            <person name="Ruckert C."/>
        </authorList>
    </citation>
    <scope>NUCLEOTIDE SEQUENCE</scope>
    <source>
        <strain evidence="5">NBRC 110023</strain>
    </source>
</reference>
<dbReference type="RefSeq" id="WP_284218415.1">
    <property type="nucleotide sequence ID" value="NZ_BSOT01000007.1"/>
</dbReference>
<dbReference type="EMBL" id="BSOT01000007">
    <property type="protein sequence ID" value="GLR72056.1"/>
    <property type="molecule type" value="Genomic_DNA"/>
</dbReference>
<dbReference type="GO" id="GO:0030288">
    <property type="term" value="C:outer membrane-bounded periplasmic space"/>
    <property type="evidence" value="ECO:0007669"/>
    <property type="project" value="TreeGrafter"/>
</dbReference>
<feature type="binding site" evidence="3">
    <location>
        <position position="213"/>
    </location>
    <ligand>
        <name>Fe cation</name>
        <dbReference type="ChEBI" id="CHEBI:24875"/>
    </ligand>
</feature>
<accession>A0AA37T1T0</accession>
<evidence type="ECO:0000256" key="4">
    <source>
        <dbReference type="SAM" id="SignalP"/>
    </source>
</evidence>
<dbReference type="GO" id="GO:0046872">
    <property type="term" value="F:metal ion binding"/>
    <property type="evidence" value="ECO:0007669"/>
    <property type="project" value="UniProtKB-KW"/>
</dbReference>
<protein>
    <submittedName>
        <fullName evidence="5">Iron ABC transporter substrate-binding protein</fullName>
    </submittedName>
</protein>
<dbReference type="PIRSF" id="PIRSF002825">
    <property type="entry name" value="CfbpA"/>
    <property type="match status" value="1"/>
</dbReference>
<reference evidence="5" key="2">
    <citation type="submission" date="2023-01" db="EMBL/GenBank/DDBJ databases">
        <title>Draft genome sequence of Agaribacter marinus strain NBRC 110023.</title>
        <authorList>
            <person name="Sun Q."/>
            <person name="Mori K."/>
        </authorList>
    </citation>
    <scope>NUCLEOTIDE SEQUENCE</scope>
    <source>
        <strain evidence="5">NBRC 110023</strain>
    </source>
</reference>
<evidence type="ECO:0000256" key="1">
    <source>
        <dbReference type="ARBA" id="ARBA00008520"/>
    </source>
</evidence>
<gene>
    <name evidence="5" type="ORF">GCM10007852_29640</name>
</gene>
<evidence type="ECO:0000313" key="6">
    <source>
        <dbReference type="Proteomes" id="UP001156601"/>
    </source>
</evidence>
<feature type="chain" id="PRO_5041315766" evidence="4">
    <location>
        <begin position="20"/>
        <end position="332"/>
    </location>
</feature>
<evidence type="ECO:0000313" key="5">
    <source>
        <dbReference type="EMBL" id="GLR72056.1"/>
    </source>
</evidence>
<keyword evidence="6" id="KW-1185">Reference proteome</keyword>